<reference evidence="1 2" key="1">
    <citation type="submission" date="2017-06" db="EMBL/GenBank/DDBJ databases">
        <authorList>
            <person name="Kim H.J."/>
            <person name="Triplett B.A."/>
        </authorList>
    </citation>
    <scope>NUCLEOTIDE SEQUENCE [LARGE SCALE GENOMIC DNA]</scope>
</reference>
<dbReference type="RefSeq" id="YP_009611719.1">
    <property type="nucleotide sequence ID" value="NC_042013.1"/>
</dbReference>
<protein>
    <submittedName>
        <fullName evidence="1">Uncharacterized protein</fullName>
    </submittedName>
</protein>
<evidence type="ECO:0000313" key="2">
    <source>
        <dbReference type="Proteomes" id="UP000223025"/>
    </source>
</evidence>
<evidence type="ECO:0000313" key="1">
    <source>
        <dbReference type="EMBL" id="AUZ94866.1"/>
    </source>
</evidence>
<dbReference type="GeneID" id="40088057"/>
<dbReference type="KEGG" id="vg:40088057"/>
<sequence>MRWEQLNENDLDVSNIIEYINTHCKKYLSENPNFLKLPLYRGMREDSEYLIKNIRTDRQSVDSSPFYHNVFIEGFKAAGIESNRDNSIFCTGDLGDATRYGSVYVIFPIGDFSFSYSPSIRDLYNFKTYLYSNGFIKFKNDNKKVLTHDDLSWFNNNKLQELPEKFSLKEINKKLISTASSILGWLNKIPENKITSVLSRLAFDKEHLAKKINELYKTTNLEEAIRSKNEIMISGGKYVALDAAVFLKIRSEWNNTSPQPLDNVPDFLTKNKEKIKKIVENGPVIYRGMKPQENGYTIFNTGDIKRKSRNGRNYYTLMIDNLPEWSAYPKRSQSLICGSSLDVVEYYAESAGETYVVVPLENQDFGVCPEGDIWASFAEINGNPIDMINNMIFAAANDVGIKISETDFEKMKDDFITLSSYRDNPAVNELYSELSIPSDQNIFDWYVNYINPERNGFELTKKTNIPVDKEVWVSGKLLVFDQKYLNDLIK</sequence>
<accession>A0A2L0UZ97</accession>
<dbReference type="Proteomes" id="UP000223025">
    <property type="component" value="Segment"/>
</dbReference>
<keyword evidence="2" id="KW-1185">Reference proteome</keyword>
<proteinExistence type="predicted"/>
<dbReference type="EMBL" id="MF403008">
    <property type="protein sequence ID" value="AUZ94866.1"/>
    <property type="molecule type" value="Genomic_DNA"/>
</dbReference>
<name>A0A2L0UZ97_9CAUD</name>
<organism evidence="1 2">
    <name type="scientific">Agrobacterium phage Atu_ph07</name>
    <dbReference type="NCBI Taxonomy" id="2024264"/>
    <lineage>
        <taxon>Viruses</taxon>
        <taxon>Duplodnaviria</taxon>
        <taxon>Heunggongvirae</taxon>
        <taxon>Uroviricota</taxon>
        <taxon>Caudoviricetes</taxon>
        <taxon>Polybotosvirus</taxon>
        <taxon>Polybotosvirus Atuph07</taxon>
    </lineage>
</organism>